<gene>
    <name evidence="12" type="ORF">A2896_00205</name>
</gene>
<evidence type="ECO:0000256" key="6">
    <source>
        <dbReference type="ARBA" id="ARBA00022898"/>
    </source>
</evidence>
<protein>
    <recommendedName>
        <fullName evidence="3">cysteine desulfurase</fullName>
        <ecNumber evidence="3">2.8.1.7</ecNumber>
    </recommendedName>
</protein>
<evidence type="ECO:0000256" key="3">
    <source>
        <dbReference type="ARBA" id="ARBA00012239"/>
    </source>
</evidence>
<dbReference type="PANTHER" id="PTHR11601:SF34">
    <property type="entry name" value="CYSTEINE DESULFURASE"/>
    <property type="match status" value="1"/>
</dbReference>
<dbReference type="PROSITE" id="PS00595">
    <property type="entry name" value="AA_TRANSFER_CLASS_5"/>
    <property type="match status" value="1"/>
</dbReference>
<dbReference type="InterPro" id="IPR016454">
    <property type="entry name" value="Cysteine_dSase"/>
</dbReference>
<dbReference type="PANTHER" id="PTHR11601">
    <property type="entry name" value="CYSTEINE DESULFURYLASE FAMILY MEMBER"/>
    <property type="match status" value="1"/>
</dbReference>
<evidence type="ECO:0000256" key="5">
    <source>
        <dbReference type="ARBA" id="ARBA00022723"/>
    </source>
</evidence>
<dbReference type="STRING" id="1801672.A2896_00205"/>
<organism evidence="12 13">
    <name type="scientific">Candidatus Nealsonbacteria bacterium RIFCSPLOWO2_01_FULL_43_32</name>
    <dbReference type="NCBI Taxonomy" id="1801672"/>
    <lineage>
        <taxon>Bacteria</taxon>
        <taxon>Candidatus Nealsoniibacteriota</taxon>
    </lineage>
</organism>
<evidence type="ECO:0000256" key="2">
    <source>
        <dbReference type="ARBA" id="ARBA00006490"/>
    </source>
</evidence>
<accession>A0A1G2EGC3</accession>
<dbReference type="SUPFAM" id="SSF53383">
    <property type="entry name" value="PLP-dependent transferases"/>
    <property type="match status" value="1"/>
</dbReference>
<dbReference type="FunFam" id="3.40.640.10:FF:000084">
    <property type="entry name" value="IscS-like cysteine desulfurase"/>
    <property type="match status" value="1"/>
</dbReference>
<dbReference type="Pfam" id="PF00266">
    <property type="entry name" value="Aminotran_5"/>
    <property type="match status" value="1"/>
</dbReference>
<evidence type="ECO:0000313" key="12">
    <source>
        <dbReference type="EMBL" id="OGZ24258.1"/>
    </source>
</evidence>
<comment type="catalytic activity">
    <reaction evidence="9">
        <text>(sulfur carrier)-H + L-cysteine = (sulfur carrier)-SH + L-alanine</text>
        <dbReference type="Rhea" id="RHEA:43892"/>
        <dbReference type="Rhea" id="RHEA-COMP:14737"/>
        <dbReference type="Rhea" id="RHEA-COMP:14739"/>
        <dbReference type="ChEBI" id="CHEBI:29917"/>
        <dbReference type="ChEBI" id="CHEBI:35235"/>
        <dbReference type="ChEBI" id="CHEBI:57972"/>
        <dbReference type="ChEBI" id="CHEBI:64428"/>
        <dbReference type="EC" id="2.8.1.7"/>
    </reaction>
</comment>
<sequence>MAKIYLDYAATTPLNPNVFKAMLPYLKQDFGNTSSIHSLGQQALGAIDEARAVLADFLGCDAQEIIFTGSATEANNLAVLGTVQAVKNKQPHVITTPIEHHAVLEPCRELEKQGVEVSYLPVDKEGLVTLADVKKALKPNTVLVSIMYANNEVGAIQPIQEIGQLIKKTSPKILFHTDAVQAVNYLDCNVEKLGVDLLTLSAHKIYGPKGVGALFVKNGILIKPLIYGGGQEAGLRSGTENVAGIVGLASAIKEIQNPKHKIQNIRTRQFRDKLIKNILKIIPDAHLNGSLVHRLPNNVNISFRGVEGEAIVIALDQKGIAASTGSACSSKSLEPSHVLLAMGFSEEEAHGSLRITLGRPTTPKDLERLLKVLPPIIQKLRQISGYQL</sequence>
<proteinExistence type="inferred from homology"/>
<dbReference type="InterPro" id="IPR015422">
    <property type="entry name" value="PyrdxlP-dep_Trfase_small"/>
</dbReference>
<keyword evidence="7" id="KW-0408">Iron</keyword>
<dbReference type="InterPro" id="IPR015424">
    <property type="entry name" value="PyrdxlP-dep_Trfase"/>
</dbReference>
<keyword evidence="4" id="KW-0808">Transferase</keyword>
<evidence type="ECO:0000256" key="4">
    <source>
        <dbReference type="ARBA" id="ARBA00022679"/>
    </source>
</evidence>
<evidence type="ECO:0000259" key="11">
    <source>
        <dbReference type="Pfam" id="PF00266"/>
    </source>
</evidence>
<dbReference type="EC" id="2.8.1.7" evidence="3"/>
<comment type="similarity">
    <text evidence="2">Belongs to the class-V pyridoxal-phosphate-dependent aminotransferase family. NifS/IscS subfamily.</text>
</comment>
<comment type="caution">
    <text evidence="12">The sequence shown here is derived from an EMBL/GenBank/DDBJ whole genome shotgun (WGS) entry which is preliminary data.</text>
</comment>
<keyword evidence="5" id="KW-0479">Metal-binding</keyword>
<dbReference type="AlphaFoldDB" id="A0A1G2EGC3"/>
<comment type="cofactor">
    <cofactor evidence="1 10">
        <name>pyridoxal 5'-phosphate</name>
        <dbReference type="ChEBI" id="CHEBI:597326"/>
    </cofactor>
</comment>
<evidence type="ECO:0000256" key="10">
    <source>
        <dbReference type="RuleBase" id="RU004504"/>
    </source>
</evidence>
<dbReference type="Gene3D" id="3.40.640.10">
    <property type="entry name" value="Type I PLP-dependent aspartate aminotransferase-like (Major domain)"/>
    <property type="match status" value="1"/>
</dbReference>
<dbReference type="EMBL" id="MHMH01000015">
    <property type="protein sequence ID" value="OGZ24258.1"/>
    <property type="molecule type" value="Genomic_DNA"/>
</dbReference>
<evidence type="ECO:0000313" key="13">
    <source>
        <dbReference type="Proteomes" id="UP000178647"/>
    </source>
</evidence>
<dbReference type="InterPro" id="IPR020578">
    <property type="entry name" value="Aminotrans_V_PyrdxlP_BS"/>
</dbReference>
<dbReference type="InterPro" id="IPR000192">
    <property type="entry name" value="Aminotrans_V_dom"/>
</dbReference>
<dbReference type="Proteomes" id="UP000178647">
    <property type="component" value="Unassembled WGS sequence"/>
</dbReference>
<dbReference type="InterPro" id="IPR015421">
    <property type="entry name" value="PyrdxlP-dep_Trfase_major"/>
</dbReference>
<dbReference type="GO" id="GO:0046872">
    <property type="term" value="F:metal ion binding"/>
    <property type="evidence" value="ECO:0007669"/>
    <property type="project" value="UniProtKB-KW"/>
</dbReference>
<name>A0A1G2EGC3_9BACT</name>
<feature type="domain" description="Aminotransferase class V" evidence="11">
    <location>
        <begin position="4"/>
        <end position="369"/>
    </location>
</feature>
<evidence type="ECO:0000256" key="1">
    <source>
        <dbReference type="ARBA" id="ARBA00001933"/>
    </source>
</evidence>
<keyword evidence="8" id="KW-0411">Iron-sulfur</keyword>
<evidence type="ECO:0000256" key="9">
    <source>
        <dbReference type="ARBA" id="ARBA00050776"/>
    </source>
</evidence>
<evidence type="ECO:0000256" key="8">
    <source>
        <dbReference type="ARBA" id="ARBA00023014"/>
    </source>
</evidence>
<dbReference type="Gene3D" id="3.90.1150.10">
    <property type="entry name" value="Aspartate Aminotransferase, domain 1"/>
    <property type="match status" value="1"/>
</dbReference>
<keyword evidence="6" id="KW-0663">Pyridoxal phosphate</keyword>
<dbReference type="GO" id="GO:0051536">
    <property type="term" value="F:iron-sulfur cluster binding"/>
    <property type="evidence" value="ECO:0007669"/>
    <property type="project" value="UniProtKB-KW"/>
</dbReference>
<dbReference type="NCBIfam" id="NF002806">
    <property type="entry name" value="PRK02948.1"/>
    <property type="match status" value="1"/>
</dbReference>
<dbReference type="Gene3D" id="1.10.260.50">
    <property type="match status" value="1"/>
</dbReference>
<dbReference type="PIRSF" id="PIRSF005572">
    <property type="entry name" value="NifS"/>
    <property type="match status" value="1"/>
</dbReference>
<reference evidence="12 13" key="1">
    <citation type="journal article" date="2016" name="Nat. Commun.">
        <title>Thousands of microbial genomes shed light on interconnected biogeochemical processes in an aquifer system.</title>
        <authorList>
            <person name="Anantharaman K."/>
            <person name="Brown C.T."/>
            <person name="Hug L.A."/>
            <person name="Sharon I."/>
            <person name="Castelle C.J."/>
            <person name="Probst A.J."/>
            <person name="Thomas B.C."/>
            <person name="Singh A."/>
            <person name="Wilkins M.J."/>
            <person name="Karaoz U."/>
            <person name="Brodie E.L."/>
            <person name="Williams K.H."/>
            <person name="Hubbard S.S."/>
            <person name="Banfield J.F."/>
        </authorList>
    </citation>
    <scope>NUCLEOTIDE SEQUENCE [LARGE SCALE GENOMIC DNA]</scope>
</reference>
<dbReference type="GO" id="GO:0031071">
    <property type="term" value="F:cysteine desulfurase activity"/>
    <property type="evidence" value="ECO:0007669"/>
    <property type="project" value="UniProtKB-EC"/>
</dbReference>
<evidence type="ECO:0000256" key="7">
    <source>
        <dbReference type="ARBA" id="ARBA00023004"/>
    </source>
</evidence>